<proteinExistence type="inferred from homology"/>
<dbReference type="EMBL" id="CP006880">
    <property type="protein sequence ID" value="AJD44248.1"/>
    <property type="molecule type" value="Genomic_DNA"/>
</dbReference>
<protein>
    <submittedName>
        <fullName evidence="8">Glutathione ABC transporter ATP-binding protein</fullName>
    </submittedName>
</protein>
<gene>
    <name evidence="8" type="ORF">RGR602_PC00201</name>
</gene>
<dbReference type="AlphaFoldDB" id="A0A0B4XCD4"/>
<dbReference type="InterPro" id="IPR013563">
    <property type="entry name" value="Oligopep_ABC_C"/>
</dbReference>
<dbReference type="Pfam" id="PF08352">
    <property type="entry name" value="oligo_HPY"/>
    <property type="match status" value="1"/>
</dbReference>
<dbReference type="KEGG" id="rga:RGR602_PC00201"/>
<dbReference type="InterPro" id="IPR027417">
    <property type="entry name" value="P-loop_NTPase"/>
</dbReference>
<evidence type="ECO:0000256" key="2">
    <source>
        <dbReference type="ARBA" id="ARBA00005417"/>
    </source>
</evidence>
<dbReference type="PROSITE" id="PS00211">
    <property type="entry name" value="ABC_TRANSPORTER_1"/>
    <property type="match status" value="2"/>
</dbReference>
<dbReference type="GO" id="GO:0016887">
    <property type="term" value="F:ATP hydrolysis activity"/>
    <property type="evidence" value="ECO:0007669"/>
    <property type="project" value="InterPro"/>
</dbReference>
<sequence>MNLPLSPLLRAEGLSVAYGTHEVVTNVGFELGRGKSLALIGESGSGKSTIARAVLRLLPATGHATGRVEFDGQELLGLPERRFRPVRGRRIGFVPQDPGNSLNPVRTIGAQAMEAAALLDEPDKALRKALILETFAQVGLDNPQRVYGSYPHQLSGGMLQRVLIGLAVLPRPSLLVADEPTSALDVTIQKRILDLLSKLQEELQISLLLITHDLAIAAERADSIVVLKDGAIQEAGNTTTVFSAPSSSYARKLHGDVPALNPDRYRPLREPGFRQLVARRDKAPKIEVSGVTKSFTVDGKVLTAVNDVSFEVQAGTTHALVGESGSGKTTAIRLLLGLEQPDTGKIVVGGEQVNGRSPEQLRSVWRHLQLVYQNPFTSLDPTWTVEKIVREPLDRFKMGTHQERALAVRKAFAEVGLGEHLLSRKPAALSGGQRQRVAIARSLVLRPDVIVLDEPTSALDVSVQADIVEVLLSLQVKLGLTYVFVSHDLALVRQLAHTVSVMQRGRIVEHGTVGEIFDRPRQPYTRSLLESIPSGTARFLREPSLCSSGRSSMRKRSHDRHRPRPGTVGVIPSEEAPRVQHARLVQR</sequence>
<dbReference type="PANTHER" id="PTHR43776">
    <property type="entry name" value="TRANSPORT ATP-BINDING PROTEIN"/>
    <property type="match status" value="1"/>
</dbReference>
<dbReference type="InterPro" id="IPR017871">
    <property type="entry name" value="ABC_transporter-like_CS"/>
</dbReference>
<evidence type="ECO:0000256" key="1">
    <source>
        <dbReference type="ARBA" id="ARBA00004417"/>
    </source>
</evidence>
<accession>A0A0B4XCD4</accession>
<dbReference type="GO" id="GO:0015833">
    <property type="term" value="P:peptide transport"/>
    <property type="evidence" value="ECO:0007669"/>
    <property type="project" value="InterPro"/>
</dbReference>
<feature type="compositionally biased region" description="Basic residues" evidence="6">
    <location>
        <begin position="552"/>
        <end position="564"/>
    </location>
</feature>
<keyword evidence="4" id="KW-0547">Nucleotide-binding</keyword>
<feature type="domain" description="ABC transporter" evidence="7">
    <location>
        <begin position="9"/>
        <end position="254"/>
    </location>
</feature>
<name>A0A0B4XCD4_9HYPH</name>
<dbReference type="HOGENOM" id="CLU_000604_86_4_5"/>
<evidence type="ECO:0000313" key="9">
    <source>
        <dbReference type="Proteomes" id="UP000031368"/>
    </source>
</evidence>
<dbReference type="SMART" id="SM00382">
    <property type="entry name" value="AAA"/>
    <property type="match status" value="2"/>
</dbReference>
<keyword evidence="8" id="KW-0614">Plasmid</keyword>
<dbReference type="CDD" id="cd03257">
    <property type="entry name" value="ABC_NikE_OppD_transporters"/>
    <property type="match status" value="2"/>
</dbReference>
<dbReference type="PANTHER" id="PTHR43776:SF7">
    <property type="entry name" value="D,D-DIPEPTIDE TRANSPORT ATP-BINDING PROTEIN DDPF-RELATED"/>
    <property type="match status" value="1"/>
</dbReference>
<dbReference type="Pfam" id="PF00005">
    <property type="entry name" value="ABC_tran"/>
    <property type="match status" value="2"/>
</dbReference>
<dbReference type="InterPro" id="IPR050319">
    <property type="entry name" value="ABC_transp_ATP-bind"/>
</dbReference>
<dbReference type="GO" id="GO:0005524">
    <property type="term" value="F:ATP binding"/>
    <property type="evidence" value="ECO:0007669"/>
    <property type="project" value="UniProtKB-KW"/>
</dbReference>
<evidence type="ECO:0000256" key="3">
    <source>
        <dbReference type="ARBA" id="ARBA00022448"/>
    </source>
</evidence>
<geneLocation type="plasmid" evidence="8 9">
    <name>pRgalR602c</name>
</geneLocation>
<reference evidence="8 9" key="1">
    <citation type="submission" date="2013-11" db="EMBL/GenBank/DDBJ databases">
        <title>Complete genome sequence of Rhizobium gallicum bv. gallicum R602.</title>
        <authorList>
            <person name="Bustos P."/>
            <person name="Santamaria R.I."/>
            <person name="Lozano L."/>
            <person name="Acosta J.L."/>
            <person name="Ormeno-Orrillo E."/>
            <person name="Rogel M.A."/>
            <person name="Romero D."/>
            <person name="Cevallos M.A."/>
            <person name="Martinez-Romero E."/>
            <person name="Gonzalez V."/>
        </authorList>
    </citation>
    <scope>NUCLEOTIDE SEQUENCE [LARGE SCALE GENOMIC DNA]</scope>
    <source>
        <strain evidence="8 9">R602</strain>
        <plasmid evidence="8 9">pRgalR602c</plasmid>
    </source>
</reference>
<evidence type="ECO:0000256" key="4">
    <source>
        <dbReference type="ARBA" id="ARBA00022741"/>
    </source>
</evidence>
<evidence type="ECO:0000313" key="8">
    <source>
        <dbReference type="EMBL" id="AJD44248.1"/>
    </source>
</evidence>
<feature type="domain" description="ABC transporter" evidence="7">
    <location>
        <begin position="286"/>
        <end position="529"/>
    </location>
</feature>
<evidence type="ECO:0000259" key="7">
    <source>
        <dbReference type="PROSITE" id="PS50893"/>
    </source>
</evidence>
<dbReference type="Proteomes" id="UP000031368">
    <property type="component" value="Plasmid pRgalR602c"/>
</dbReference>
<dbReference type="Gene3D" id="3.40.50.300">
    <property type="entry name" value="P-loop containing nucleotide triphosphate hydrolases"/>
    <property type="match status" value="2"/>
</dbReference>
<dbReference type="PROSITE" id="PS50893">
    <property type="entry name" value="ABC_TRANSPORTER_2"/>
    <property type="match status" value="2"/>
</dbReference>
<dbReference type="GO" id="GO:0055085">
    <property type="term" value="P:transmembrane transport"/>
    <property type="evidence" value="ECO:0007669"/>
    <property type="project" value="UniProtKB-ARBA"/>
</dbReference>
<evidence type="ECO:0000256" key="5">
    <source>
        <dbReference type="ARBA" id="ARBA00022840"/>
    </source>
</evidence>
<keyword evidence="5 8" id="KW-0067">ATP-binding</keyword>
<evidence type="ECO:0000256" key="6">
    <source>
        <dbReference type="SAM" id="MobiDB-lite"/>
    </source>
</evidence>
<keyword evidence="9" id="KW-1185">Reference proteome</keyword>
<organism evidence="8 9">
    <name type="scientific">Rhizobium gallicum bv. gallicum R602sp</name>
    <dbReference type="NCBI Taxonomy" id="1041138"/>
    <lineage>
        <taxon>Bacteria</taxon>
        <taxon>Pseudomonadati</taxon>
        <taxon>Pseudomonadota</taxon>
        <taxon>Alphaproteobacteria</taxon>
        <taxon>Hyphomicrobiales</taxon>
        <taxon>Rhizobiaceae</taxon>
        <taxon>Rhizobium/Agrobacterium group</taxon>
        <taxon>Rhizobium</taxon>
    </lineage>
</organism>
<dbReference type="SUPFAM" id="SSF52540">
    <property type="entry name" value="P-loop containing nucleoside triphosphate hydrolases"/>
    <property type="match status" value="2"/>
</dbReference>
<dbReference type="InterPro" id="IPR003593">
    <property type="entry name" value="AAA+_ATPase"/>
</dbReference>
<dbReference type="GO" id="GO:0005886">
    <property type="term" value="C:plasma membrane"/>
    <property type="evidence" value="ECO:0007669"/>
    <property type="project" value="UniProtKB-SubCell"/>
</dbReference>
<dbReference type="NCBIfam" id="NF008453">
    <property type="entry name" value="PRK11308.1"/>
    <property type="match status" value="2"/>
</dbReference>
<feature type="region of interest" description="Disordered" evidence="6">
    <location>
        <begin position="543"/>
        <end position="587"/>
    </location>
</feature>
<comment type="subcellular location">
    <subcellularLocation>
        <location evidence="1">Cell inner membrane</location>
        <topology evidence="1">Peripheral membrane protein</topology>
    </subcellularLocation>
</comment>
<keyword evidence="3" id="KW-0813">Transport</keyword>
<dbReference type="InterPro" id="IPR003439">
    <property type="entry name" value="ABC_transporter-like_ATP-bd"/>
</dbReference>
<comment type="similarity">
    <text evidence="2">Belongs to the ABC transporter superfamily.</text>
</comment>